<dbReference type="AlphaFoldDB" id="A0A9N7TZR4"/>
<name>A0A9N7TZR4_PLEPL</name>
<evidence type="ECO:0000313" key="3">
    <source>
        <dbReference type="Proteomes" id="UP001153269"/>
    </source>
</evidence>
<dbReference type="Proteomes" id="UP001153269">
    <property type="component" value="Unassembled WGS sequence"/>
</dbReference>
<comment type="caution">
    <text evidence="2">The sequence shown here is derived from an EMBL/GenBank/DDBJ whole genome shotgun (WGS) entry which is preliminary data.</text>
</comment>
<evidence type="ECO:0000256" key="1">
    <source>
        <dbReference type="SAM" id="MobiDB-lite"/>
    </source>
</evidence>
<protein>
    <submittedName>
        <fullName evidence="2">Uncharacterized protein</fullName>
    </submittedName>
</protein>
<dbReference type="EMBL" id="CADEAL010000523">
    <property type="protein sequence ID" value="CAB1421406.1"/>
    <property type="molecule type" value="Genomic_DNA"/>
</dbReference>
<accession>A0A9N7TZR4</accession>
<sequence length="170" mass="18102">MTAVGLKSAGFCAVPTAVSMVASPLAPLSKFVITSCDRTHMLKNVARPQNSDQEDSEASLHHLQDPKVFGRHGGLIEGAHPSADHGAGGGPENRSPEKQAVLRGGGAPEPPGQLHAHLRDGDVQHGGVPAEARRLHTAARPPGHERESTELLIRKLPFQSIQLARRIRRA</sequence>
<organism evidence="2 3">
    <name type="scientific">Pleuronectes platessa</name>
    <name type="common">European plaice</name>
    <dbReference type="NCBI Taxonomy" id="8262"/>
    <lineage>
        <taxon>Eukaryota</taxon>
        <taxon>Metazoa</taxon>
        <taxon>Chordata</taxon>
        <taxon>Craniata</taxon>
        <taxon>Vertebrata</taxon>
        <taxon>Euteleostomi</taxon>
        <taxon>Actinopterygii</taxon>
        <taxon>Neopterygii</taxon>
        <taxon>Teleostei</taxon>
        <taxon>Neoteleostei</taxon>
        <taxon>Acanthomorphata</taxon>
        <taxon>Carangaria</taxon>
        <taxon>Pleuronectiformes</taxon>
        <taxon>Pleuronectoidei</taxon>
        <taxon>Pleuronectidae</taxon>
        <taxon>Pleuronectes</taxon>
    </lineage>
</organism>
<keyword evidence="3" id="KW-1185">Reference proteome</keyword>
<evidence type="ECO:0000313" key="2">
    <source>
        <dbReference type="EMBL" id="CAB1421406.1"/>
    </source>
</evidence>
<feature type="region of interest" description="Disordered" evidence="1">
    <location>
        <begin position="46"/>
        <end position="150"/>
    </location>
</feature>
<reference evidence="2" key="1">
    <citation type="submission" date="2020-03" db="EMBL/GenBank/DDBJ databases">
        <authorList>
            <person name="Weist P."/>
        </authorList>
    </citation>
    <scope>NUCLEOTIDE SEQUENCE</scope>
</reference>
<gene>
    <name evidence="2" type="ORF">PLEPLA_LOCUS9288</name>
</gene>
<proteinExistence type="predicted"/>